<evidence type="ECO:0000313" key="1">
    <source>
        <dbReference type="EMBL" id="GFR15774.1"/>
    </source>
</evidence>
<proteinExistence type="predicted"/>
<reference evidence="1" key="1">
    <citation type="submission" date="2020-07" db="EMBL/GenBank/DDBJ databases">
        <title>Multicomponent nature underlies the extraordinary mechanical properties of spider dragline silk.</title>
        <authorList>
            <person name="Kono N."/>
            <person name="Nakamura H."/>
            <person name="Mori M."/>
            <person name="Yoshida Y."/>
            <person name="Ohtoshi R."/>
            <person name="Malay A.D."/>
            <person name="Moran D.A.P."/>
            <person name="Tomita M."/>
            <person name="Numata K."/>
            <person name="Arakawa K."/>
        </authorList>
    </citation>
    <scope>NUCLEOTIDE SEQUENCE</scope>
</reference>
<protein>
    <submittedName>
        <fullName evidence="1">Uncharacterized protein</fullName>
    </submittedName>
</protein>
<keyword evidence="2" id="KW-1185">Reference proteome</keyword>
<dbReference type="EMBL" id="BMAO01037172">
    <property type="protein sequence ID" value="GFR15774.1"/>
    <property type="molecule type" value="Genomic_DNA"/>
</dbReference>
<sequence length="34" mass="3938">LFDPISMDNYFKILSILLVTKGKGFGFYCSLYSR</sequence>
<dbReference type="AlphaFoldDB" id="A0A8X6LQ57"/>
<accession>A0A8X6LQ57</accession>
<organism evidence="1 2">
    <name type="scientific">Trichonephila clavata</name>
    <name type="common">Joro spider</name>
    <name type="synonym">Nephila clavata</name>
    <dbReference type="NCBI Taxonomy" id="2740835"/>
    <lineage>
        <taxon>Eukaryota</taxon>
        <taxon>Metazoa</taxon>
        <taxon>Ecdysozoa</taxon>
        <taxon>Arthropoda</taxon>
        <taxon>Chelicerata</taxon>
        <taxon>Arachnida</taxon>
        <taxon>Araneae</taxon>
        <taxon>Araneomorphae</taxon>
        <taxon>Entelegynae</taxon>
        <taxon>Araneoidea</taxon>
        <taxon>Nephilidae</taxon>
        <taxon>Trichonephila</taxon>
    </lineage>
</organism>
<name>A0A8X6LQ57_TRICU</name>
<dbReference type="Proteomes" id="UP000887116">
    <property type="component" value="Unassembled WGS sequence"/>
</dbReference>
<feature type="non-terminal residue" evidence="1">
    <location>
        <position position="1"/>
    </location>
</feature>
<evidence type="ECO:0000313" key="2">
    <source>
        <dbReference type="Proteomes" id="UP000887116"/>
    </source>
</evidence>
<comment type="caution">
    <text evidence="1">The sequence shown here is derived from an EMBL/GenBank/DDBJ whole genome shotgun (WGS) entry which is preliminary data.</text>
</comment>
<gene>
    <name evidence="1" type="ORF">TNCT_632221</name>
</gene>